<reference evidence="1" key="1">
    <citation type="submission" date="2019-08" db="EMBL/GenBank/DDBJ databases">
        <authorList>
            <person name="Kucharzyk K."/>
            <person name="Murdoch R.W."/>
            <person name="Higgins S."/>
            <person name="Loffler F."/>
        </authorList>
    </citation>
    <scope>NUCLEOTIDE SEQUENCE</scope>
</reference>
<name>A0A645AEH4_9ZZZZ</name>
<dbReference type="AlphaFoldDB" id="A0A645AEH4"/>
<evidence type="ECO:0008006" key="2">
    <source>
        <dbReference type="Google" id="ProtNLM"/>
    </source>
</evidence>
<dbReference type="EMBL" id="VSSQ01013470">
    <property type="protein sequence ID" value="MPM51560.1"/>
    <property type="molecule type" value="Genomic_DNA"/>
</dbReference>
<protein>
    <recommendedName>
        <fullName evidence="2">DRTGG domain-containing protein</fullName>
    </recommendedName>
</protein>
<sequence>MTVAELIQKLNLEPFAVSDGERKITGGYAGDLLSWVMGRANEGDAWVTIMSNPNIVAVATLADVACIVLAEGVAPDAGVTEIALARGINLLGSGESAFALCGRIAGLI</sequence>
<dbReference type="InterPro" id="IPR028979">
    <property type="entry name" value="Ser_kin/Pase_Hpr-like_N_sf"/>
</dbReference>
<gene>
    <name evidence="1" type="ORF">SDC9_98309</name>
</gene>
<dbReference type="SUPFAM" id="SSF75138">
    <property type="entry name" value="HprK N-terminal domain-like"/>
    <property type="match status" value="1"/>
</dbReference>
<evidence type="ECO:0000313" key="1">
    <source>
        <dbReference type="EMBL" id="MPM51560.1"/>
    </source>
</evidence>
<proteinExistence type="predicted"/>
<comment type="caution">
    <text evidence="1">The sequence shown here is derived from an EMBL/GenBank/DDBJ whole genome shotgun (WGS) entry which is preliminary data.</text>
</comment>
<accession>A0A645AEH4</accession>
<organism evidence="1">
    <name type="scientific">bioreactor metagenome</name>
    <dbReference type="NCBI Taxonomy" id="1076179"/>
    <lineage>
        <taxon>unclassified sequences</taxon>
        <taxon>metagenomes</taxon>
        <taxon>ecological metagenomes</taxon>
    </lineage>
</organism>
<dbReference type="Gene3D" id="3.40.1390.20">
    <property type="entry name" value="HprK N-terminal domain-like"/>
    <property type="match status" value="1"/>
</dbReference>